<evidence type="ECO:0000313" key="2">
    <source>
        <dbReference type="Proteomes" id="UP000054270"/>
    </source>
</evidence>
<sequence>MILERCWLRFVMHISGPVPASFSPPVGCALSGITICISVIAAEYQNNLLFDVFVPLRGVLDTRPGYSWQSKACHPLPNSLPGRHCSLLLTGRNIIFPENPQYHMSIVSCPLNDEI</sequence>
<protein>
    <submittedName>
        <fullName evidence="1">Uncharacterized protein</fullName>
    </submittedName>
</protein>
<name>A0A0D2PXX0_HYPSF</name>
<evidence type="ECO:0000313" key="1">
    <source>
        <dbReference type="EMBL" id="KJA24240.1"/>
    </source>
</evidence>
<dbReference type="AlphaFoldDB" id="A0A0D2PXX0"/>
<reference evidence="2" key="1">
    <citation type="submission" date="2014-04" db="EMBL/GenBank/DDBJ databases">
        <title>Evolutionary Origins and Diversification of the Mycorrhizal Mutualists.</title>
        <authorList>
            <consortium name="DOE Joint Genome Institute"/>
            <consortium name="Mycorrhizal Genomics Consortium"/>
            <person name="Kohler A."/>
            <person name="Kuo A."/>
            <person name="Nagy L.G."/>
            <person name="Floudas D."/>
            <person name="Copeland A."/>
            <person name="Barry K.W."/>
            <person name="Cichocki N."/>
            <person name="Veneault-Fourrey C."/>
            <person name="LaButti K."/>
            <person name="Lindquist E.A."/>
            <person name="Lipzen A."/>
            <person name="Lundell T."/>
            <person name="Morin E."/>
            <person name="Murat C."/>
            <person name="Riley R."/>
            <person name="Ohm R."/>
            <person name="Sun H."/>
            <person name="Tunlid A."/>
            <person name="Henrissat B."/>
            <person name="Grigoriev I.V."/>
            <person name="Hibbett D.S."/>
            <person name="Martin F."/>
        </authorList>
    </citation>
    <scope>NUCLEOTIDE SEQUENCE [LARGE SCALE GENOMIC DNA]</scope>
    <source>
        <strain evidence="2">FD-334 SS-4</strain>
    </source>
</reference>
<organism evidence="1 2">
    <name type="scientific">Hypholoma sublateritium (strain FD-334 SS-4)</name>
    <dbReference type="NCBI Taxonomy" id="945553"/>
    <lineage>
        <taxon>Eukaryota</taxon>
        <taxon>Fungi</taxon>
        <taxon>Dikarya</taxon>
        <taxon>Basidiomycota</taxon>
        <taxon>Agaricomycotina</taxon>
        <taxon>Agaricomycetes</taxon>
        <taxon>Agaricomycetidae</taxon>
        <taxon>Agaricales</taxon>
        <taxon>Agaricineae</taxon>
        <taxon>Strophariaceae</taxon>
        <taxon>Hypholoma</taxon>
    </lineage>
</organism>
<gene>
    <name evidence="1" type="ORF">HYPSUDRAFT_1077785</name>
</gene>
<dbReference type="Proteomes" id="UP000054270">
    <property type="component" value="Unassembled WGS sequence"/>
</dbReference>
<accession>A0A0D2PXX0</accession>
<proteinExistence type="predicted"/>
<dbReference type="EMBL" id="KN817538">
    <property type="protein sequence ID" value="KJA24240.1"/>
    <property type="molecule type" value="Genomic_DNA"/>
</dbReference>
<keyword evidence="2" id="KW-1185">Reference proteome</keyword>